<evidence type="ECO:0000313" key="2">
    <source>
        <dbReference type="EMBL" id="GMI66177.1"/>
    </source>
</evidence>
<dbReference type="GO" id="GO:0015074">
    <property type="term" value="P:DNA integration"/>
    <property type="evidence" value="ECO:0007669"/>
    <property type="project" value="InterPro"/>
</dbReference>
<dbReference type="AlphaFoldDB" id="A0A9W7GW82"/>
<dbReference type="InterPro" id="IPR012337">
    <property type="entry name" value="RNaseH-like_sf"/>
</dbReference>
<name>A0A9W7GW82_HIBTR</name>
<dbReference type="Proteomes" id="UP001165190">
    <property type="component" value="Unassembled WGS sequence"/>
</dbReference>
<dbReference type="OrthoDB" id="5554229at2759"/>
<feature type="domain" description="Integrase catalytic" evidence="1">
    <location>
        <begin position="29"/>
        <end position="193"/>
    </location>
</feature>
<dbReference type="GO" id="GO:0003676">
    <property type="term" value="F:nucleic acid binding"/>
    <property type="evidence" value="ECO:0007669"/>
    <property type="project" value="InterPro"/>
</dbReference>
<dbReference type="PROSITE" id="PS50994">
    <property type="entry name" value="INTEGRASE"/>
    <property type="match status" value="1"/>
</dbReference>
<dbReference type="PANTHER" id="PTHR45835">
    <property type="entry name" value="YALI0A06105P"/>
    <property type="match status" value="1"/>
</dbReference>
<dbReference type="InterPro" id="IPR056924">
    <property type="entry name" value="SH3_Tf2-1"/>
</dbReference>
<dbReference type="FunFam" id="3.30.420.10:FF:000032">
    <property type="entry name" value="Retrovirus-related Pol polyprotein from transposon 297-like Protein"/>
    <property type="match status" value="1"/>
</dbReference>
<accession>A0A9W7GW82</accession>
<dbReference type="Gene3D" id="3.30.420.10">
    <property type="entry name" value="Ribonuclease H-like superfamily/Ribonuclease H"/>
    <property type="match status" value="1"/>
</dbReference>
<comment type="caution">
    <text evidence="2">The sequence shown here is derived from an EMBL/GenBank/DDBJ whole genome shotgun (WGS) entry which is preliminary data.</text>
</comment>
<keyword evidence="3" id="KW-1185">Reference proteome</keyword>
<organism evidence="2 3">
    <name type="scientific">Hibiscus trionum</name>
    <name type="common">Flower of an hour</name>
    <dbReference type="NCBI Taxonomy" id="183268"/>
    <lineage>
        <taxon>Eukaryota</taxon>
        <taxon>Viridiplantae</taxon>
        <taxon>Streptophyta</taxon>
        <taxon>Embryophyta</taxon>
        <taxon>Tracheophyta</taxon>
        <taxon>Spermatophyta</taxon>
        <taxon>Magnoliopsida</taxon>
        <taxon>eudicotyledons</taxon>
        <taxon>Gunneridae</taxon>
        <taxon>Pentapetalae</taxon>
        <taxon>rosids</taxon>
        <taxon>malvids</taxon>
        <taxon>Malvales</taxon>
        <taxon>Malvaceae</taxon>
        <taxon>Malvoideae</taxon>
        <taxon>Hibiscus</taxon>
    </lineage>
</organism>
<dbReference type="SUPFAM" id="SSF53098">
    <property type="entry name" value="Ribonuclease H-like"/>
    <property type="match status" value="1"/>
</dbReference>
<sequence>MRKEVRRFVSECQTCQTMKSETMVPAGLLQPLPIPQQVFEDISLDFITGLPRSNGKEAILVVVDRLTKYGHFFALPAKYDAPLVAKVLTSGVVKLHGIPRSIVSDRDPLFTSNLWTELARLQGTELCLSSAYHPQSDGQTEALNRCLKMYLQCMTGNEPHRWEHFLPWAEFWYNTAYQASAGMTPFRALYGRDPPTLLSYVEGGSLNPQVDTVLQDRDAILKELKHNLTQAQLRMKNQADKHRRELVLNVGDWAFIRLQPYRQLSLRLTKHTKLTPRFFGPYKIAQRVGPVAYRLELPDTARIHPVFHVSQLKLCRGQPLHQFTPLPLLTSSTNLEDKVPLLEGGNVADSPDIAGPTAEAPTSEDLVGNIPAVRRGGRERALPRRLTDFVL</sequence>
<dbReference type="InterPro" id="IPR036397">
    <property type="entry name" value="RNaseH_sf"/>
</dbReference>
<reference evidence="2" key="1">
    <citation type="submission" date="2023-05" db="EMBL/GenBank/DDBJ databases">
        <title>Genome and transcriptome analyses reveal genes involved in the formation of fine ridges on petal epidermal cells in Hibiscus trionum.</title>
        <authorList>
            <person name="Koshimizu S."/>
            <person name="Masuda S."/>
            <person name="Ishii T."/>
            <person name="Shirasu K."/>
            <person name="Hoshino A."/>
            <person name="Arita M."/>
        </authorList>
    </citation>
    <scope>NUCLEOTIDE SEQUENCE</scope>
    <source>
        <strain evidence="2">Hamamatsu line</strain>
    </source>
</reference>
<protein>
    <recommendedName>
        <fullName evidence="1">Integrase catalytic domain-containing protein</fullName>
    </recommendedName>
</protein>
<dbReference type="Pfam" id="PF24626">
    <property type="entry name" value="SH3_Tf2-1"/>
    <property type="match status" value="1"/>
</dbReference>
<dbReference type="InterPro" id="IPR001584">
    <property type="entry name" value="Integrase_cat-core"/>
</dbReference>
<dbReference type="PANTHER" id="PTHR45835:SF99">
    <property type="entry name" value="CHROMO DOMAIN-CONTAINING PROTEIN-RELATED"/>
    <property type="match status" value="1"/>
</dbReference>
<evidence type="ECO:0000313" key="3">
    <source>
        <dbReference type="Proteomes" id="UP001165190"/>
    </source>
</evidence>
<evidence type="ECO:0000259" key="1">
    <source>
        <dbReference type="PROSITE" id="PS50994"/>
    </source>
</evidence>
<proteinExistence type="predicted"/>
<dbReference type="EMBL" id="BSYR01000004">
    <property type="protein sequence ID" value="GMI66177.1"/>
    <property type="molecule type" value="Genomic_DNA"/>
</dbReference>
<gene>
    <name evidence="2" type="ORF">HRI_000287000</name>
</gene>